<evidence type="ECO:0000313" key="2">
    <source>
        <dbReference type="EMBL" id="GIG94426.1"/>
    </source>
</evidence>
<sequence length="146" mass="15181">MAIGPCQRSAGCGADPGDSTGRREPRDEEHGDHDGQVPYHDHGDRDPAGRQQVPAAGVFLTAGDPGGGEQPSYPGEDGEDGARSPDSEPTRIVQRDRLAEEGTDSRVLGQRGKRRPVPGRLSTPGGGVRTAAAGGFGRGGILRHAR</sequence>
<reference evidence="2 3" key="1">
    <citation type="submission" date="2021-01" db="EMBL/GenBank/DDBJ databases">
        <title>Whole genome shotgun sequence of Plantactinospora mayteni NBRC 109088.</title>
        <authorList>
            <person name="Komaki H."/>
            <person name="Tamura T."/>
        </authorList>
    </citation>
    <scope>NUCLEOTIDE SEQUENCE [LARGE SCALE GENOMIC DNA]</scope>
    <source>
        <strain evidence="2 3">NBRC 109088</strain>
    </source>
</reference>
<comment type="caution">
    <text evidence="2">The sequence shown here is derived from an EMBL/GenBank/DDBJ whole genome shotgun (WGS) entry which is preliminary data.</text>
</comment>
<dbReference type="EMBL" id="BONX01000004">
    <property type="protein sequence ID" value="GIG94426.1"/>
    <property type="molecule type" value="Genomic_DNA"/>
</dbReference>
<protein>
    <submittedName>
        <fullName evidence="2">Uncharacterized protein</fullName>
    </submittedName>
</protein>
<organism evidence="2 3">
    <name type="scientific">Plantactinospora mayteni</name>
    <dbReference type="NCBI Taxonomy" id="566021"/>
    <lineage>
        <taxon>Bacteria</taxon>
        <taxon>Bacillati</taxon>
        <taxon>Actinomycetota</taxon>
        <taxon>Actinomycetes</taxon>
        <taxon>Micromonosporales</taxon>
        <taxon>Micromonosporaceae</taxon>
        <taxon>Plantactinospora</taxon>
    </lineage>
</organism>
<name>A0ABQ4EJK5_9ACTN</name>
<dbReference type="Proteomes" id="UP000621500">
    <property type="component" value="Unassembled WGS sequence"/>
</dbReference>
<feature type="compositionally biased region" description="Gly residues" evidence="1">
    <location>
        <begin position="124"/>
        <end position="140"/>
    </location>
</feature>
<evidence type="ECO:0000313" key="3">
    <source>
        <dbReference type="Proteomes" id="UP000621500"/>
    </source>
</evidence>
<evidence type="ECO:0000256" key="1">
    <source>
        <dbReference type="SAM" id="MobiDB-lite"/>
    </source>
</evidence>
<feature type="compositionally biased region" description="Basic and acidic residues" evidence="1">
    <location>
        <begin position="80"/>
        <end position="104"/>
    </location>
</feature>
<proteinExistence type="predicted"/>
<feature type="region of interest" description="Disordered" evidence="1">
    <location>
        <begin position="1"/>
        <end position="146"/>
    </location>
</feature>
<gene>
    <name evidence="2" type="ORF">Pma05_09990</name>
</gene>
<keyword evidence="3" id="KW-1185">Reference proteome</keyword>
<feature type="compositionally biased region" description="Basic and acidic residues" evidence="1">
    <location>
        <begin position="20"/>
        <end position="48"/>
    </location>
</feature>
<accession>A0ABQ4EJK5</accession>